<dbReference type="OrthoDB" id="9792539at2"/>
<dbReference type="PANTHER" id="PTHR43344:SF2">
    <property type="entry name" value="PHOSPHOSERINE PHOSPHATASE"/>
    <property type="match status" value="1"/>
</dbReference>
<comment type="pathway">
    <text evidence="2">Amino-acid biosynthesis; L-serine biosynthesis; L-serine from 3-phospho-D-glycerate: step 3/3.</text>
</comment>
<evidence type="ECO:0000256" key="11">
    <source>
        <dbReference type="ARBA" id="ARBA00031693"/>
    </source>
</evidence>
<dbReference type="EMBL" id="FWXJ01000013">
    <property type="protein sequence ID" value="SMC72322.1"/>
    <property type="molecule type" value="Genomic_DNA"/>
</dbReference>
<evidence type="ECO:0000256" key="14">
    <source>
        <dbReference type="PIRSR" id="PIRSR604469-1"/>
    </source>
</evidence>
<keyword evidence="8" id="KW-0378">Hydrolase</keyword>
<protein>
    <recommendedName>
        <fullName evidence="5">Phosphoserine phosphatase</fullName>
        <ecNumber evidence="4">3.1.3.3</ecNumber>
    </recommendedName>
    <alternativeName>
        <fullName evidence="11">O-phosphoserine phosphohydrolase</fullName>
    </alternativeName>
</protein>
<evidence type="ECO:0000256" key="13">
    <source>
        <dbReference type="ARBA" id="ARBA00048523"/>
    </source>
</evidence>
<dbReference type="STRING" id="1938817.SAMN06296008_11352"/>
<keyword evidence="6" id="KW-0028">Amino-acid biosynthesis</keyword>
<evidence type="ECO:0000256" key="5">
    <source>
        <dbReference type="ARBA" id="ARBA00015196"/>
    </source>
</evidence>
<dbReference type="InterPro" id="IPR023214">
    <property type="entry name" value="HAD_sf"/>
</dbReference>
<evidence type="ECO:0000256" key="2">
    <source>
        <dbReference type="ARBA" id="ARBA00005135"/>
    </source>
</evidence>
<comment type="cofactor">
    <cofactor evidence="1">
        <name>Mg(2+)</name>
        <dbReference type="ChEBI" id="CHEBI:18420"/>
    </cofactor>
</comment>
<evidence type="ECO:0000256" key="6">
    <source>
        <dbReference type="ARBA" id="ARBA00022605"/>
    </source>
</evidence>
<keyword evidence="10" id="KW-0718">Serine biosynthesis</keyword>
<proteinExistence type="inferred from homology"/>
<dbReference type="GO" id="GO:0036424">
    <property type="term" value="F:L-phosphoserine phosphatase activity"/>
    <property type="evidence" value="ECO:0007669"/>
    <property type="project" value="InterPro"/>
</dbReference>
<dbReference type="Gene3D" id="3.40.50.1000">
    <property type="entry name" value="HAD superfamily/HAD-like"/>
    <property type="match status" value="1"/>
</dbReference>
<dbReference type="SUPFAM" id="SSF56784">
    <property type="entry name" value="HAD-like"/>
    <property type="match status" value="1"/>
</dbReference>
<dbReference type="GO" id="GO:0006564">
    <property type="term" value="P:L-serine biosynthetic process"/>
    <property type="evidence" value="ECO:0007669"/>
    <property type="project" value="UniProtKB-KW"/>
</dbReference>
<dbReference type="Proteomes" id="UP000192708">
    <property type="component" value="Unassembled WGS sequence"/>
</dbReference>
<dbReference type="EC" id="3.1.3.3" evidence="4"/>
<evidence type="ECO:0000256" key="12">
    <source>
        <dbReference type="ARBA" id="ARBA00048138"/>
    </source>
</evidence>
<comment type="similarity">
    <text evidence="3">Belongs to the HAD-like hydrolase superfamily. SerB family.</text>
</comment>
<evidence type="ECO:0000256" key="9">
    <source>
        <dbReference type="ARBA" id="ARBA00022842"/>
    </source>
</evidence>
<accession>A0A1W2BI13</accession>
<evidence type="ECO:0000313" key="15">
    <source>
        <dbReference type="EMBL" id="SMC72322.1"/>
    </source>
</evidence>
<dbReference type="RefSeq" id="WP_084285057.1">
    <property type="nucleotide sequence ID" value="NZ_FWXJ01000013.1"/>
</dbReference>
<dbReference type="Pfam" id="PF12710">
    <property type="entry name" value="HAD"/>
    <property type="match status" value="1"/>
</dbReference>
<gene>
    <name evidence="15" type="ORF">SAMN06296008_11352</name>
</gene>
<sequence length="283" mass="31206">MKIIFLHQHQIPKSFLSEFADRHPILESREYSQKAVEITISKHLSIEDKEHLRNHAALHACDIIFPKPHFDFKEVKMIAFDMDSTLINIECIDEIARAVGKMEQVSAITEAAMRGEIKEFATSLRDRVALLAGTPEGVLEDVYQQRLRLNPGAAELVGGVKQIGWHTVLVSGGFTYFANRLKTQLGMDFAQSNTLEIEKGFLTGNVVGHIVDGQAKAQIVANQALEQGIRPDQVIVMGDGSNDLAMMANAGLSIGFRAKPIVKEKADGAFDHVGLDAILDLLH</sequence>
<evidence type="ECO:0000256" key="4">
    <source>
        <dbReference type="ARBA" id="ARBA00012640"/>
    </source>
</evidence>
<dbReference type="UniPathway" id="UPA00135">
    <property type="reaction ID" value="UER00198"/>
</dbReference>
<evidence type="ECO:0000256" key="8">
    <source>
        <dbReference type="ARBA" id="ARBA00022801"/>
    </source>
</evidence>
<evidence type="ECO:0000256" key="1">
    <source>
        <dbReference type="ARBA" id="ARBA00001946"/>
    </source>
</evidence>
<dbReference type="GO" id="GO:0000287">
    <property type="term" value="F:magnesium ion binding"/>
    <property type="evidence" value="ECO:0007669"/>
    <property type="project" value="TreeGrafter"/>
</dbReference>
<dbReference type="InterPro" id="IPR036412">
    <property type="entry name" value="HAD-like_sf"/>
</dbReference>
<dbReference type="InterPro" id="IPR050582">
    <property type="entry name" value="HAD-like_SerB"/>
</dbReference>
<keyword evidence="16" id="KW-1185">Reference proteome</keyword>
<dbReference type="CDD" id="cd07500">
    <property type="entry name" value="HAD_PSP"/>
    <property type="match status" value="1"/>
</dbReference>
<dbReference type="AlphaFoldDB" id="A0A1W2BI13"/>
<dbReference type="SFLD" id="SFLDS00003">
    <property type="entry name" value="Haloacid_Dehalogenase"/>
    <property type="match status" value="1"/>
</dbReference>
<feature type="active site" description="Proton donor" evidence="14">
    <location>
        <position position="83"/>
    </location>
</feature>
<dbReference type="InterPro" id="IPR004469">
    <property type="entry name" value="PSP"/>
</dbReference>
<keyword evidence="9" id="KW-0460">Magnesium</keyword>
<name>A0A1W2BI13_9BURK</name>
<keyword evidence="7" id="KW-0479">Metal-binding</keyword>
<dbReference type="SFLD" id="SFLDG01137">
    <property type="entry name" value="C1.6.1:_Phosphoserine_Phosphat"/>
    <property type="match status" value="1"/>
</dbReference>
<organism evidence="15 16">
    <name type="scientific">Polynucleobacter kasalickyi</name>
    <dbReference type="NCBI Taxonomy" id="1938817"/>
    <lineage>
        <taxon>Bacteria</taxon>
        <taxon>Pseudomonadati</taxon>
        <taxon>Pseudomonadota</taxon>
        <taxon>Betaproteobacteria</taxon>
        <taxon>Burkholderiales</taxon>
        <taxon>Burkholderiaceae</taxon>
        <taxon>Polynucleobacter</taxon>
    </lineage>
</organism>
<dbReference type="GO" id="GO:0005737">
    <property type="term" value="C:cytoplasm"/>
    <property type="evidence" value="ECO:0007669"/>
    <property type="project" value="TreeGrafter"/>
</dbReference>
<dbReference type="SFLD" id="SFLDF00029">
    <property type="entry name" value="phosphoserine_phosphatase"/>
    <property type="match status" value="1"/>
</dbReference>
<dbReference type="NCBIfam" id="TIGR01488">
    <property type="entry name" value="HAD-SF-IB"/>
    <property type="match status" value="1"/>
</dbReference>
<comment type="catalytic activity">
    <reaction evidence="13">
        <text>O-phospho-D-serine + H2O = D-serine + phosphate</text>
        <dbReference type="Rhea" id="RHEA:24873"/>
        <dbReference type="ChEBI" id="CHEBI:15377"/>
        <dbReference type="ChEBI" id="CHEBI:35247"/>
        <dbReference type="ChEBI" id="CHEBI:43474"/>
        <dbReference type="ChEBI" id="CHEBI:58680"/>
        <dbReference type="EC" id="3.1.3.3"/>
    </reaction>
</comment>
<dbReference type="SFLD" id="SFLDG01136">
    <property type="entry name" value="C1.6:_Phosphoserine_Phosphatas"/>
    <property type="match status" value="1"/>
</dbReference>
<reference evidence="15 16" key="1">
    <citation type="submission" date="2017-04" db="EMBL/GenBank/DDBJ databases">
        <authorList>
            <person name="Afonso C.L."/>
            <person name="Miller P.J."/>
            <person name="Scott M.A."/>
            <person name="Spackman E."/>
            <person name="Goraichik I."/>
            <person name="Dimitrov K.M."/>
            <person name="Suarez D.L."/>
            <person name="Swayne D.E."/>
        </authorList>
    </citation>
    <scope>NUCLEOTIDE SEQUENCE [LARGE SCALE GENOMIC DNA]</scope>
    <source>
        <strain evidence="15 16">VK13</strain>
    </source>
</reference>
<dbReference type="NCBIfam" id="TIGR00338">
    <property type="entry name" value="serB"/>
    <property type="match status" value="1"/>
</dbReference>
<dbReference type="PANTHER" id="PTHR43344">
    <property type="entry name" value="PHOSPHOSERINE PHOSPHATASE"/>
    <property type="match status" value="1"/>
</dbReference>
<feature type="active site" description="Nucleophile" evidence="14">
    <location>
        <position position="81"/>
    </location>
</feature>
<comment type="catalytic activity">
    <reaction evidence="12">
        <text>O-phospho-L-serine + H2O = L-serine + phosphate</text>
        <dbReference type="Rhea" id="RHEA:21208"/>
        <dbReference type="ChEBI" id="CHEBI:15377"/>
        <dbReference type="ChEBI" id="CHEBI:33384"/>
        <dbReference type="ChEBI" id="CHEBI:43474"/>
        <dbReference type="ChEBI" id="CHEBI:57524"/>
        <dbReference type="EC" id="3.1.3.3"/>
    </reaction>
</comment>
<evidence type="ECO:0000313" key="16">
    <source>
        <dbReference type="Proteomes" id="UP000192708"/>
    </source>
</evidence>
<evidence type="ECO:0000256" key="3">
    <source>
        <dbReference type="ARBA" id="ARBA00009184"/>
    </source>
</evidence>
<evidence type="ECO:0000256" key="10">
    <source>
        <dbReference type="ARBA" id="ARBA00023299"/>
    </source>
</evidence>
<evidence type="ECO:0000256" key="7">
    <source>
        <dbReference type="ARBA" id="ARBA00022723"/>
    </source>
</evidence>